<feature type="coiled-coil region" evidence="1">
    <location>
        <begin position="767"/>
        <end position="794"/>
    </location>
</feature>
<feature type="compositionally biased region" description="Acidic residues" evidence="2">
    <location>
        <begin position="910"/>
        <end position="925"/>
    </location>
</feature>
<evidence type="ECO:0000313" key="4">
    <source>
        <dbReference type="Proteomes" id="UP001054837"/>
    </source>
</evidence>
<evidence type="ECO:0000256" key="2">
    <source>
        <dbReference type="SAM" id="MobiDB-lite"/>
    </source>
</evidence>
<reference evidence="3 4" key="1">
    <citation type="submission" date="2021-06" db="EMBL/GenBank/DDBJ databases">
        <title>Caerostris darwini draft genome.</title>
        <authorList>
            <person name="Kono N."/>
            <person name="Arakawa K."/>
        </authorList>
    </citation>
    <scope>NUCLEOTIDE SEQUENCE [LARGE SCALE GENOMIC DNA]</scope>
</reference>
<proteinExistence type="predicted"/>
<feature type="region of interest" description="Disordered" evidence="2">
    <location>
        <begin position="906"/>
        <end position="925"/>
    </location>
</feature>
<feature type="region of interest" description="Disordered" evidence="2">
    <location>
        <begin position="290"/>
        <end position="317"/>
    </location>
</feature>
<dbReference type="Proteomes" id="UP001054837">
    <property type="component" value="Unassembled WGS sequence"/>
</dbReference>
<feature type="coiled-coil region" evidence="1">
    <location>
        <begin position="839"/>
        <end position="873"/>
    </location>
</feature>
<dbReference type="EMBL" id="BPLQ01010440">
    <property type="protein sequence ID" value="GIY50752.1"/>
    <property type="molecule type" value="Genomic_DNA"/>
</dbReference>
<keyword evidence="4" id="KW-1185">Reference proteome</keyword>
<name>A0AAV4TZ42_9ARAC</name>
<organism evidence="3 4">
    <name type="scientific">Caerostris darwini</name>
    <dbReference type="NCBI Taxonomy" id="1538125"/>
    <lineage>
        <taxon>Eukaryota</taxon>
        <taxon>Metazoa</taxon>
        <taxon>Ecdysozoa</taxon>
        <taxon>Arthropoda</taxon>
        <taxon>Chelicerata</taxon>
        <taxon>Arachnida</taxon>
        <taxon>Araneae</taxon>
        <taxon>Araneomorphae</taxon>
        <taxon>Entelegynae</taxon>
        <taxon>Araneoidea</taxon>
        <taxon>Araneidae</taxon>
        <taxon>Caerostris</taxon>
    </lineage>
</organism>
<protein>
    <submittedName>
        <fullName evidence="3">Uncharacterized protein</fullName>
    </submittedName>
</protein>
<evidence type="ECO:0000313" key="3">
    <source>
        <dbReference type="EMBL" id="GIY50752.1"/>
    </source>
</evidence>
<keyword evidence="1" id="KW-0175">Coiled coil</keyword>
<evidence type="ECO:0000256" key="1">
    <source>
        <dbReference type="SAM" id="Coils"/>
    </source>
</evidence>
<accession>A0AAV4TZ42</accession>
<gene>
    <name evidence="3" type="primary">AVEN_76145_1</name>
    <name evidence="3" type="ORF">CDAR_476741</name>
</gene>
<sequence>MKEIIDYPNDDAISVMVSKFNKRKQELAERLKERIETEEAIGSIVLDEMTYKDTMKEIQNSFYKFKETDSWDTVFPYMKNIFLEKKEKTVAYLNMFHRFRQRYNDYVNSAKKLKDSQDSAVEEDGIYEKNKTYSPSGPPLIVWNIKDVKDVTMPEDMSETKVVLRNKWIQKQFKNFHMLLVAAKPKIDCEKKFTDVRFLMKCIELNFWKASLSDEKLCIKVVEELHETLNTEEKELLVIEKEISTLKELRQEQKRHWIDLYHDLIQVIGLKHKFKGYFKQVFKRKLFEKGEKQPRQRHSSSEGSESAQSIDSNDDNQAVNLSEVDDDMLKKVFDLSLRRQEVENQMKALKRKIRPVTVRQNVVHRKIQKFSDALNEIYEKLNVILESRKRMFETLKWPFILYPSNIHSDYIKNLVANPMGEKQFVELEMERINDLVTKKLKHINNYVKVSILFLTSRVAATEVQDMIDVVTVLLSSVQSVSISTDAYFRRMFKSLESVKSDAVTTDEKDHHHYISDILEKVKEPLDASDTGIRSVLLEEPSDILIKTSSESVDSLRGSQKEPILFFNLQELEREVSEVVKSAEWHSWIEVYEDIDVLGLADKSYLEDQNIDEAVSSAIPQKTSNKLSVEDCTSELDYYMCPFEYDTTEEVKEQICDLQSDVVTLKKKASEGEDPTQKLYYPTFRNGGLLLTLSVLEDMEKSDSSAFPYTRFYQEIEFLEELLVAPTDVHIEPARTADVTMLYNFIVPSVSDFILVSYTEMVNMLRFYALLKSSTEELEKELKVLDNKLMTTRRALSYKNQDLFKVKRELIDTMKSKFVHIIDLDLLQDTMENPHFYIKKAQFTIELDNMKEDLKKLKEDEALALRDLDQLRFEDTKICYELLELRREFKFLNDRYSTRCEVLPKIGEVKEPDEESQDGDNAEDGQ</sequence>
<comment type="caution">
    <text evidence="3">The sequence shown here is derived from an EMBL/GenBank/DDBJ whole genome shotgun (WGS) entry which is preliminary data.</text>
</comment>
<feature type="coiled-coil region" evidence="1">
    <location>
        <begin position="222"/>
        <end position="249"/>
    </location>
</feature>
<feature type="compositionally biased region" description="Low complexity" evidence="2">
    <location>
        <begin position="301"/>
        <end position="311"/>
    </location>
</feature>
<dbReference type="AlphaFoldDB" id="A0AAV4TZ42"/>